<dbReference type="InterPro" id="IPR003851">
    <property type="entry name" value="Znf_Dof"/>
</dbReference>
<evidence type="ECO:0000313" key="12">
    <source>
        <dbReference type="Proteomes" id="UP000663760"/>
    </source>
</evidence>
<dbReference type="AlphaFoldDB" id="A0A7I8KX59"/>
<evidence type="ECO:0000259" key="9">
    <source>
        <dbReference type="PROSITE" id="PS50884"/>
    </source>
</evidence>
<evidence type="ECO:0000313" key="11">
    <source>
        <dbReference type="EMBL" id="CAA7402350.1"/>
    </source>
</evidence>
<evidence type="ECO:0000256" key="1">
    <source>
        <dbReference type="ARBA" id="ARBA00022723"/>
    </source>
</evidence>
<dbReference type="Proteomes" id="UP000663760">
    <property type="component" value="Chromosome 9"/>
</dbReference>
<keyword evidence="7 8" id="KW-0539">Nucleus</keyword>
<dbReference type="EMBL" id="LR746272">
    <property type="protein sequence ID" value="CAA7402350.1"/>
    <property type="molecule type" value="Genomic_DNA"/>
</dbReference>
<evidence type="ECO:0000256" key="5">
    <source>
        <dbReference type="ARBA" id="ARBA00023125"/>
    </source>
</evidence>
<keyword evidence="12" id="KW-1185">Reference proteome</keyword>
<keyword evidence="5 8" id="KW-0238">DNA-binding</keyword>
<evidence type="ECO:0000313" key="10">
    <source>
        <dbReference type="EMBL" id="CAA2626302.1"/>
    </source>
</evidence>
<evidence type="ECO:0000256" key="8">
    <source>
        <dbReference type="PROSITE-ProRule" id="PRU00071"/>
    </source>
</evidence>
<dbReference type="InterPro" id="IPR045174">
    <property type="entry name" value="Dof"/>
</dbReference>
<dbReference type="PANTHER" id="PTHR31089">
    <property type="entry name" value="CYCLIC DOF FACTOR 2"/>
    <property type="match status" value="1"/>
</dbReference>
<proteinExistence type="predicted"/>
<sequence>MAKLGINGDAQGFKLFGTRILLEAGAGKEEVKKTEEDTLEKRTVAAAVAALPCPRCNSADTKFCYFNNYNVNQPRHFCRACQRYWTAGGTIRNVPVGAGRRKARPAAGEAFIFTCSDWTTVGWWSGAS</sequence>
<keyword evidence="4" id="KW-0805">Transcription regulation</keyword>
<keyword evidence="3" id="KW-0862">Zinc</keyword>
<dbReference type="PANTHER" id="PTHR31089:SF22">
    <property type="entry name" value="CYCLIC DOF FACTOR 4"/>
    <property type="match status" value="1"/>
</dbReference>
<protein>
    <recommendedName>
        <fullName evidence="9">Dof-type domain-containing protein</fullName>
    </recommendedName>
</protein>
<dbReference type="PROSITE" id="PS50884">
    <property type="entry name" value="ZF_DOF_2"/>
    <property type="match status" value="1"/>
</dbReference>
<dbReference type="OrthoDB" id="1927254at2759"/>
<evidence type="ECO:0000256" key="2">
    <source>
        <dbReference type="ARBA" id="ARBA00022771"/>
    </source>
</evidence>
<evidence type="ECO:0000256" key="6">
    <source>
        <dbReference type="ARBA" id="ARBA00023163"/>
    </source>
</evidence>
<dbReference type="GO" id="GO:0005634">
    <property type="term" value="C:nucleus"/>
    <property type="evidence" value="ECO:0007669"/>
    <property type="project" value="UniProtKB-SubCell"/>
</dbReference>
<dbReference type="EMBL" id="LR743596">
    <property type="protein sequence ID" value="CAA2626302.1"/>
    <property type="molecule type" value="Genomic_DNA"/>
</dbReference>
<evidence type="ECO:0000256" key="4">
    <source>
        <dbReference type="ARBA" id="ARBA00023015"/>
    </source>
</evidence>
<name>A0A7I8KX59_SPIIN</name>
<keyword evidence="1" id="KW-0479">Metal-binding</keyword>
<dbReference type="GO" id="GO:0008270">
    <property type="term" value="F:zinc ion binding"/>
    <property type="evidence" value="ECO:0007669"/>
    <property type="project" value="UniProtKB-KW"/>
</dbReference>
<keyword evidence="2 8" id="KW-0863">Zinc-finger</keyword>
<keyword evidence="6" id="KW-0804">Transcription</keyword>
<organism evidence="11 12">
    <name type="scientific">Spirodela intermedia</name>
    <name type="common">Intermediate duckweed</name>
    <dbReference type="NCBI Taxonomy" id="51605"/>
    <lineage>
        <taxon>Eukaryota</taxon>
        <taxon>Viridiplantae</taxon>
        <taxon>Streptophyta</taxon>
        <taxon>Embryophyta</taxon>
        <taxon>Tracheophyta</taxon>
        <taxon>Spermatophyta</taxon>
        <taxon>Magnoliopsida</taxon>
        <taxon>Liliopsida</taxon>
        <taxon>Araceae</taxon>
        <taxon>Lemnoideae</taxon>
        <taxon>Spirodela</taxon>
    </lineage>
</organism>
<feature type="domain" description="Dof-type" evidence="9">
    <location>
        <begin position="51"/>
        <end position="105"/>
    </location>
</feature>
<accession>A0A7I8KX59</accession>
<evidence type="ECO:0000256" key="3">
    <source>
        <dbReference type="ARBA" id="ARBA00022833"/>
    </source>
</evidence>
<evidence type="ECO:0000256" key="7">
    <source>
        <dbReference type="ARBA" id="ARBA00023242"/>
    </source>
</evidence>
<dbReference type="GO" id="GO:0003677">
    <property type="term" value="F:DNA binding"/>
    <property type="evidence" value="ECO:0007669"/>
    <property type="project" value="UniProtKB-UniRule"/>
</dbReference>
<dbReference type="GO" id="GO:0003700">
    <property type="term" value="F:DNA-binding transcription factor activity"/>
    <property type="evidence" value="ECO:0007669"/>
    <property type="project" value="InterPro"/>
</dbReference>
<dbReference type="PROSITE" id="PS01361">
    <property type="entry name" value="ZF_DOF_1"/>
    <property type="match status" value="1"/>
</dbReference>
<comment type="subcellular location">
    <subcellularLocation>
        <location evidence="8">Nucleus</location>
    </subcellularLocation>
</comment>
<dbReference type="Pfam" id="PF02701">
    <property type="entry name" value="Zn_ribbon_Dof"/>
    <property type="match status" value="1"/>
</dbReference>
<gene>
    <name evidence="10" type="ORF">SI7747_09012006</name>
    <name evidence="11" type="ORF">SI8410_09013028</name>
</gene>
<reference evidence="11" key="1">
    <citation type="submission" date="2020-02" db="EMBL/GenBank/DDBJ databases">
        <authorList>
            <person name="Scholz U."/>
            <person name="Mascher M."/>
            <person name="Fiebig A."/>
        </authorList>
    </citation>
    <scope>NUCLEOTIDE SEQUENCE</scope>
</reference>